<protein>
    <submittedName>
        <fullName evidence="2">Uncharacterized protein</fullName>
    </submittedName>
</protein>
<feature type="chain" id="PRO_5040289111" evidence="1">
    <location>
        <begin position="22"/>
        <end position="247"/>
    </location>
</feature>
<geneLocation type="plasmid" evidence="2 3">
    <name>pB</name>
</geneLocation>
<keyword evidence="2" id="KW-0614">Plasmid</keyword>
<organism evidence="2 3">
    <name type="scientific">Ensifer adhaerens</name>
    <name type="common">Sinorhizobium morelense</name>
    <dbReference type="NCBI Taxonomy" id="106592"/>
    <lineage>
        <taxon>Bacteria</taxon>
        <taxon>Pseudomonadati</taxon>
        <taxon>Pseudomonadota</taxon>
        <taxon>Alphaproteobacteria</taxon>
        <taxon>Hyphomicrobiales</taxon>
        <taxon>Rhizobiaceae</taxon>
        <taxon>Sinorhizobium/Ensifer group</taxon>
        <taxon>Ensifer</taxon>
    </lineage>
</organism>
<sequence>MVARNLVLLTALTLSAQVGFADGAQQVVRFRAGESSATLSGSVAGYDSKDYRLGARAGQSISVLFKPRNPSCYFNVLPPGSKDVAIFIGSTSGNEFIANLAQTGDYVIRVYLMRNAARRNEKCRFALTVEISPGAARKAPSAAGDALVPGTNFNATTEVPCSRAAGQPSTSCKAGVVRHGNGSADVTVFWPDGGNRVLFFKEGQFAGADTSSADVDTHTSSITENGLYLIRVGAQRFEIPDVLVLGD</sequence>
<dbReference type="EMBL" id="CP098809">
    <property type="protein sequence ID" value="USJ27346.1"/>
    <property type="molecule type" value="Genomic_DNA"/>
</dbReference>
<accession>A0A9Q8YF27</accession>
<evidence type="ECO:0000313" key="3">
    <source>
        <dbReference type="Proteomes" id="UP001055460"/>
    </source>
</evidence>
<evidence type="ECO:0000313" key="2">
    <source>
        <dbReference type="EMBL" id="USJ27346.1"/>
    </source>
</evidence>
<dbReference type="AlphaFoldDB" id="A0A9Q8YF27"/>
<name>A0A9Q8YF27_ENSAD</name>
<dbReference type="Gene3D" id="2.60.120.380">
    <property type="match status" value="1"/>
</dbReference>
<feature type="signal peptide" evidence="1">
    <location>
        <begin position="1"/>
        <end position="21"/>
    </location>
</feature>
<reference evidence="2" key="1">
    <citation type="submission" date="2022-06" db="EMBL/GenBank/DDBJ databases">
        <title>Physiological and biochemical characterization and genomic elucidation of a strain of the genus Ensifer adhaerens M8 that combines arsenic oxidation and chromium reduction.</title>
        <authorList>
            <person name="Li X."/>
            <person name="Yu c."/>
        </authorList>
    </citation>
    <scope>NUCLEOTIDE SEQUENCE</scope>
    <source>
        <strain evidence="2">M8</strain>
        <plasmid evidence="2">pB</plasmid>
    </source>
</reference>
<gene>
    <name evidence="2" type="ORF">NE863_33330</name>
</gene>
<evidence type="ECO:0000256" key="1">
    <source>
        <dbReference type="SAM" id="SignalP"/>
    </source>
</evidence>
<keyword evidence="1" id="KW-0732">Signal</keyword>
<proteinExistence type="predicted"/>
<dbReference type="Proteomes" id="UP001055460">
    <property type="component" value="Plasmid pB"/>
</dbReference>
<dbReference type="RefSeq" id="WP_252161017.1">
    <property type="nucleotide sequence ID" value="NZ_CP098809.1"/>
</dbReference>